<accession>A0A7S4RUW1</accession>
<name>A0A7S4RUW1_9DINO</name>
<sequence>MEPGARLWDEDPYASAQGSDRFDVHAVLATLLSLRVPGAGSPGEFQAAEEPRTPGLTPPAAALAGVRATGDCASWEWPEHAGKYSGGYAGGVSSGFDLEGAKAKCVELGSACSAVTCSVRGTCTVRASATFGDSPSGEITYEKVCVPTPTGAPTPAPTLAPMSATQTELLQYCVADLLAR</sequence>
<gene>
    <name evidence="1" type="ORF">AMON00008_LOCUS40827</name>
</gene>
<evidence type="ECO:0000313" key="1">
    <source>
        <dbReference type="EMBL" id="CAE4625728.1"/>
    </source>
</evidence>
<dbReference type="EMBL" id="HBNR01058049">
    <property type="protein sequence ID" value="CAE4625728.1"/>
    <property type="molecule type" value="Transcribed_RNA"/>
</dbReference>
<dbReference type="AlphaFoldDB" id="A0A7S4RUW1"/>
<reference evidence="1" key="1">
    <citation type="submission" date="2021-01" db="EMBL/GenBank/DDBJ databases">
        <authorList>
            <person name="Corre E."/>
            <person name="Pelletier E."/>
            <person name="Niang G."/>
            <person name="Scheremetjew M."/>
            <person name="Finn R."/>
            <person name="Kale V."/>
            <person name="Holt S."/>
            <person name="Cochrane G."/>
            <person name="Meng A."/>
            <person name="Brown T."/>
            <person name="Cohen L."/>
        </authorList>
    </citation>
    <scope>NUCLEOTIDE SEQUENCE</scope>
    <source>
        <strain evidence="1">CCMP3105</strain>
    </source>
</reference>
<organism evidence="1">
    <name type="scientific">Alexandrium monilatum</name>
    <dbReference type="NCBI Taxonomy" id="311494"/>
    <lineage>
        <taxon>Eukaryota</taxon>
        <taxon>Sar</taxon>
        <taxon>Alveolata</taxon>
        <taxon>Dinophyceae</taxon>
        <taxon>Gonyaulacales</taxon>
        <taxon>Pyrocystaceae</taxon>
        <taxon>Alexandrium</taxon>
    </lineage>
</organism>
<proteinExistence type="predicted"/>
<protein>
    <submittedName>
        <fullName evidence="1">Uncharacterized protein</fullName>
    </submittedName>
</protein>